<evidence type="ECO:0000313" key="9">
    <source>
        <dbReference type="Proteomes" id="UP000182034"/>
    </source>
</evidence>
<dbReference type="RefSeq" id="WP_072412348.1">
    <property type="nucleotide sequence ID" value="NZ_FPKW01000020.1"/>
</dbReference>
<sequence>MRKHLRIVEDHRADKGLRIANYFIDLIIFYIVYFVIIGILLAISPSFNGFVSNMSTITDRLLLIVSYILYSFLIETLTGGQSIGKLITGTKVIMIDGTKPTVGNFFVRNCIRGIIIIDQLSFLGDNGFHDNWSDTRVIKVKNYIAEKQAKDDINSLGAKENL</sequence>
<evidence type="ECO:0000313" key="8">
    <source>
        <dbReference type="EMBL" id="SFZ96499.1"/>
    </source>
</evidence>
<dbReference type="EMBL" id="FPKW01000020">
    <property type="protein sequence ID" value="SFZ96499.1"/>
    <property type="molecule type" value="Genomic_DNA"/>
</dbReference>
<dbReference type="OrthoDB" id="762068at2"/>
<keyword evidence="5 6" id="KW-0472">Membrane</keyword>
<dbReference type="PANTHER" id="PTHR36115:SF4">
    <property type="entry name" value="MEMBRANE PROTEIN"/>
    <property type="match status" value="1"/>
</dbReference>
<evidence type="ECO:0000259" key="7">
    <source>
        <dbReference type="Pfam" id="PF06271"/>
    </source>
</evidence>
<keyword evidence="9" id="KW-1185">Reference proteome</keyword>
<proteinExistence type="predicted"/>
<dbReference type="AlphaFoldDB" id="A0A1K2IXJ3"/>
<keyword evidence="3 6" id="KW-0812">Transmembrane</keyword>
<dbReference type="PANTHER" id="PTHR36115">
    <property type="entry name" value="PROLINE-RICH ANTIGEN HOMOLOG-RELATED"/>
    <property type="match status" value="1"/>
</dbReference>
<feature type="transmembrane region" description="Helical" evidence="6">
    <location>
        <begin position="20"/>
        <end position="41"/>
    </location>
</feature>
<comment type="subcellular location">
    <subcellularLocation>
        <location evidence="1">Cell membrane</location>
        <topology evidence="1">Multi-pass membrane protein</topology>
    </subcellularLocation>
</comment>
<feature type="transmembrane region" description="Helical" evidence="6">
    <location>
        <begin position="61"/>
        <end position="78"/>
    </location>
</feature>
<name>A0A1K2IXJ3_9FLAO</name>
<keyword evidence="2" id="KW-1003">Cell membrane</keyword>
<dbReference type="GO" id="GO:0005886">
    <property type="term" value="C:plasma membrane"/>
    <property type="evidence" value="ECO:0007669"/>
    <property type="project" value="UniProtKB-SubCell"/>
</dbReference>
<evidence type="ECO:0000256" key="5">
    <source>
        <dbReference type="ARBA" id="ARBA00023136"/>
    </source>
</evidence>
<dbReference type="STRING" id="1612149.SAMN05216324_12063"/>
<keyword evidence="4 6" id="KW-1133">Transmembrane helix</keyword>
<evidence type="ECO:0000256" key="6">
    <source>
        <dbReference type="SAM" id="Phobius"/>
    </source>
</evidence>
<dbReference type="InterPro" id="IPR051791">
    <property type="entry name" value="Pra-immunoreactive"/>
</dbReference>
<protein>
    <submittedName>
        <fullName evidence="8">Uncharacterized membrane protein YckC, RDD family</fullName>
    </submittedName>
</protein>
<reference evidence="9" key="1">
    <citation type="submission" date="2016-10" db="EMBL/GenBank/DDBJ databases">
        <authorList>
            <person name="Varghese N."/>
            <person name="Submissions S."/>
        </authorList>
    </citation>
    <scope>NUCLEOTIDE SEQUENCE [LARGE SCALE GENOMIC DNA]</scope>
    <source>
        <strain evidence="9">SUR2</strain>
    </source>
</reference>
<evidence type="ECO:0000256" key="3">
    <source>
        <dbReference type="ARBA" id="ARBA00022692"/>
    </source>
</evidence>
<evidence type="ECO:0000256" key="1">
    <source>
        <dbReference type="ARBA" id="ARBA00004651"/>
    </source>
</evidence>
<dbReference type="Proteomes" id="UP000182034">
    <property type="component" value="Unassembled WGS sequence"/>
</dbReference>
<organism evidence="8 9">
    <name type="scientific">Chryseobacterium limigenitum</name>
    <dbReference type="NCBI Taxonomy" id="1612149"/>
    <lineage>
        <taxon>Bacteria</taxon>
        <taxon>Pseudomonadati</taxon>
        <taxon>Bacteroidota</taxon>
        <taxon>Flavobacteriia</taxon>
        <taxon>Flavobacteriales</taxon>
        <taxon>Weeksellaceae</taxon>
        <taxon>Chryseobacterium group</taxon>
        <taxon>Chryseobacterium</taxon>
    </lineage>
</organism>
<dbReference type="InterPro" id="IPR010432">
    <property type="entry name" value="RDD"/>
</dbReference>
<gene>
    <name evidence="8" type="ORF">SAMN05216324_12063</name>
</gene>
<feature type="domain" description="RDD" evidence="7">
    <location>
        <begin position="16"/>
        <end position="114"/>
    </location>
</feature>
<evidence type="ECO:0000256" key="2">
    <source>
        <dbReference type="ARBA" id="ARBA00022475"/>
    </source>
</evidence>
<accession>A0A1K2IXJ3</accession>
<dbReference type="Pfam" id="PF06271">
    <property type="entry name" value="RDD"/>
    <property type="match status" value="1"/>
</dbReference>
<evidence type="ECO:0000256" key="4">
    <source>
        <dbReference type="ARBA" id="ARBA00022989"/>
    </source>
</evidence>